<sequence length="963" mass="109314">MKVSKIWFQEKRLVPQVKGEIDAQAKQKLQSLKQEITEMLQAQRFVTFTKQRYFHYDNKLNCLWLVYQFKGRPDEMFRYISKLRVYAFNHWDVPDIDALRSITMEPLFMTHPLLKDATALSSTASPDGVGYLTVTMGHPGRSSSTQDVQTIVPIHRVNQRDVFSFIVANSLVPVGIEGIEDKLKELYKLTMSLSPKTQNGKSAPPSMRALERSLLEADYIRARLPVLEPSTLTDMGKGMWELCQTEKPPGKGWVDVDLETPWEARNPEQDVRDGVVAIDFGTSSTVVACRENGKTTLLRVGMSDFLQKPVPKDYQNPTVLSFHNLPKLLEAWNSESYQPLTSWDDFHFSHQALEELRENQADQQTVASILTGIKQWPLRAQQNEELRIVDQQTGTELIAQPGSSPMPVPQQHITVGEEDPMDPIELYAYYLGLFINHRANGLFLEYYMTFPITYPKEIKQRILSAFARGLQRSLPMPLVSTPSMRRFIVREEASEPAAYAACALSELNIECAEKGTAFAVFDFGGGSTDFDFGLYRTPTEDEELQGYESVIRHFGASGDMYLGGENLVSHLAYRTFIQNLDVCRSHKIPFSKPVEADLFPGHEMFVDSSHVAQTNTSLVMAAVRHYWEDFTWFVDPDSLSQTLPGGSEGEQRRRRHTDLVGDAISMAITSSDFDVDPNSHSTQPDKRIEKLTLELLNRDREKVKVTLQIDRNQLNHYLVHRVGKGILRFFIALRRAFESMNEHPEEVHILQAGNSCRSPLVQALFTVFLQKKMYGWEPPPNGMRKNPILEQIQNHVAFMRYVVHRPPMGDVNNPYKPTAKTGVAIGLLKLIPGEPMLALGPTDENAQGEAPFRLFVGAIRRNFFVPILKQNSPYYEYRELGIPTRGVFNMIFSTSPQAGLGTLQRGAVELKEHSLRFHPGLEGKRLFIQAVAPYKVEICLADSLAQILKRPEEVAYQEILELK</sequence>
<dbReference type="EMBL" id="LO017727">
    <property type="protein sequence ID" value="CRH05873.1"/>
    <property type="molecule type" value="Genomic_DNA"/>
</dbReference>
<accession>A0A1S7LHK3</accession>
<dbReference type="SUPFAM" id="SSF53067">
    <property type="entry name" value="Actin-like ATPase domain"/>
    <property type="match status" value="1"/>
</dbReference>
<evidence type="ECO:0000313" key="1">
    <source>
        <dbReference type="EMBL" id="CRH05873.1"/>
    </source>
</evidence>
<organism evidence="1">
    <name type="scientific">Magnetococcus massalia (strain MO-1)</name>
    <dbReference type="NCBI Taxonomy" id="451514"/>
    <lineage>
        <taxon>Bacteria</taxon>
        <taxon>Pseudomonadati</taxon>
        <taxon>Pseudomonadota</taxon>
        <taxon>Magnetococcia</taxon>
        <taxon>Magnetococcales</taxon>
        <taxon>Magnetococcaceae</taxon>
        <taxon>Magnetococcus</taxon>
    </lineage>
</organism>
<dbReference type="InterPro" id="IPR043129">
    <property type="entry name" value="ATPase_NBD"/>
</dbReference>
<proteinExistence type="predicted"/>
<dbReference type="AlphaFoldDB" id="A0A1S7LHK3"/>
<reference evidence="1" key="1">
    <citation type="submission" date="2015-04" db="EMBL/GenBank/DDBJ databases">
        <authorList>
            <person name="Syromyatnikov M.Y."/>
            <person name="Popov V.N."/>
        </authorList>
    </citation>
    <scope>NUCLEOTIDE SEQUENCE</scope>
    <source>
        <strain evidence="1">MO-1</strain>
    </source>
</reference>
<protein>
    <submittedName>
        <fullName evidence="1">Uncharacterized protein</fullName>
    </submittedName>
</protein>
<name>A0A1S7LHK3_MAGMO</name>
<gene>
    <name evidence="1" type="ORF">MAGMO_1692</name>
</gene>